<reference evidence="1" key="1">
    <citation type="journal article" date="2014" name="Front. Microbiol.">
        <title>High frequency of phylogenetically diverse reductive dehalogenase-homologous genes in deep subseafloor sedimentary metagenomes.</title>
        <authorList>
            <person name="Kawai M."/>
            <person name="Futagami T."/>
            <person name="Toyoda A."/>
            <person name="Takaki Y."/>
            <person name="Nishi S."/>
            <person name="Hori S."/>
            <person name="Arai W."/>
            <person name="Tsubouchi T."/>
            <person name="Morono Y."/>
            <person name="Uchiyama I."/>
            <person name="Ito T."/>
            <person name="Fujiyama A."/>
            <person name="Inagaki F."/>
            <person name="Takami H."/>
        </authorList>
    </citation>
    <scope>NUCLEOTIDE SEQUENCE</scope>
    <source>
        <strain evidence="1">Expedition CK06-06</strain>
    </source>
</reference>
<dbReference type="AlphaFoldDB" id="X0ZBU9"/>
<protein>
    <submittedName>
        <fullName evidence="1">Uncharacterized protein</fullName>
    </submittedName>
</protein>
<feature type="non-terminal residue" evidence="1">
    <location>
        <position position="213"/>
    </location>
</feature>
<sequence>AAELSKDYFGNAIAVGEIKRWGRPLDRKLKDETDPFEVYAPSLQMERYLWFTEVKWGILTNGRFWRIYERGTSNKLDIYYEVDLINILENDDLEAFKYFYLFFRKDAFPDFLNKVYEESVDYAKAVGEDLKNNVYKAIRILANGFLKTTGNNLTIDNLQEIHGNSLIFLYRLLFILYAESRRLLPLQNSIYRDSYSFYSIKNEISKKIDRNES</sequence>
<feature type="non-terminal residue" evidence="1">
    <location>
        <position position="1"/>
    </location>
</feature>
<proteinExistence type="predicted"/>
<evidence type="ECO:0000313" key="1">
    <source>
        <dbReference type="EMBL" id="GAG66689.1"/>
    </source>
</evidence>
<dbReference type="EMBL" id="BART01005498">
    <property type="protein sequence ID" value="GAG66689.1"/>
    <property type="molecule type" value="Genomic_DNA"/>
</dbReference>
<organism evidence="1">
    <name type="scientific">marine sediment metagenome</name>
    <dbReference type="NCBI Taxonomy" id="412755"/>
    <lineage>
        <taxon>unclassified sequences</taxon>
        <taxon>metagenomes</taxon>
        <taxon>ecological metagenomes</taxon>
    </lineage>
</organism>
<name>X0ZBU9_9ZZZZ</name>
<accession>X0ZBU9</accession>
<gene>
    <name evidence="1" type="ORF">S01H4_12732</name>
</gene>
<comment type="caution">
    <text evidence="1">The sequence shown here is derived from an EMBL/GenBank/DDBJ whole genome shotgun (WGS) entry which is preliminary data.</text>
</comment>